<gene>
    <name evidence="1" type="ORF">F2Q70_00029527</name>
</gene>
<dbReference type="EMBL" id="QGKY02002305">
    <property type="protein sequence ID" value="KAF2532418.1"/>
    <property type="molecule type" value="Genomic_DNA"/>
</dbReference>
<evidence type="ECO:0000313" key="1">
    <source>
        <dbReference type="EMBL" id="KAF2532418.1"/>
    </source>
</evidence>
<name>A0A8S9FJV4_BRACR</name>
<reference evidence="1" key="1">
    <citation type="submission" date="2019-12" db="EMBL/GenBank/DDBJ databases">
        <title>Genome sequencing and annotation of Brassica cretica.</title>
        <authorList>
            <person name="Studholme D.J."/>
            <person name="Sarris P.F."/>
        </authorList>
    </citation>
    <scope>NUCLEOTIDE SEQUENCE</scope>
    <source>
        <strain evidence="1">PFS-102/07</strain>
        <tissue evidence="1">Leaf</tissue>
    </source>
</reference>
<protein>
    <submittedName>
        <fullName evidence="1">Uncharacterized protein</fullName>
    </submittedName>
</protein>
<comment type="caution">
    <text evidence="1">The sequence shown here is derived from an EMBL/GenBank/DDBJ whole genome shotgun (WGS) entry which is preliminary data.</text>
</comment>
<accession>A0A8S9FJV4</accession>
<organism evidence="1">
    <name type="scientific">Brassica cretica</name>
    <name type="common">Mustard</name>
    <dbReference type="NCBI Taxonomy" id="69181"/>
    <lineage>
        <taxon>Eukaryota</taxon>
        <taxon>Viridiplantae</taxon>
        <taxon>Streptophyta</taxon>
        <taxon>Embryophyta</taxon>
        <taxon>Tracheophyta</taxon>
        <taxon>Spermatophyta</taxon>
        <taxon>Magnoliopsida</taxon>
        <taxon>eudicotyledons</taxon>
        <taxon>Gunneridae</taxon>
        <taxon>Pentapetalae</taxon>
        <taxon>rosids</taxon>
        <taxon>malvids</taxon>
        <taxon>Brassicales</taxon>
        <taxon>Brassicaceae</taxon>
        <taxon>Brassiceae</taxon>
        <taxon>Brassica</taxon>
    </lineage>
</organism>
<dbReference type="AlphaFoldDB" id="A0A8S9FJV4"/>
<proteinExistence type="predicted"/>
<sequence>MAMRFKNFYHASGRASRYACGTSISAKAMLLIDMHAFKIWLVKSRVWSSFFLDCSETPSDGTRGRGSHHLFIAKANYRRDWSLEMAGQTPSPEPDMSSPSSSFAVLSFNYSTSAHRHNKNVKTFFM</sequence>